<dbReference type="EMBL" id="LAZR01000542">
    <property type="protein sequence ID" value="KKN64843.1"/>
    <property type="molecule type" value="Genomic_DNA"/>
</dbReference>
<accession>A0A0F9VGD6</accession>
<proteinExistence type="predicted"/>
<reference evidence="1" key="1">
    <citation type="journal article" date="2015" name="Nature">
        <title>Complex archaea that bridge the gap between prokaryotes and eukaryotes.</title>
        <authorList>
            <person name="Spang A."/>
            <person name="Saw J.H."/>
            <person name="Jorgensen S.L."/>
            <person name="Zaremba-Niedzwiedzka K."/>
            <person name="Martijn J."/>
            <person name="Lind A.E."/>
            <person name="van Eijk R."/>
            <person name="Schleper C."/>
            <person name="Guy L."/>
            <person name="Ettema T.J."/>
        </authorList>
    </citation>
    <scope>NUCLEOTIDE SEQUENCE</scope>
</reference>
<dbReference type="AlphaFoldDB" id="A0A0F9VGD6"/>
<sequence>MTDNQVCPHCHSDSLQKRGLTKAEEPKQQYACNECEKWFLVSLVEIDEGPEFLLSRSRIAELERKDRFFVTCSQNNTPVDKGFWAAIGHYLKENGSELLIPTIRYKNPTCRFDAQDDDSDVWWPDEVLPYLCESIVKIHHELWIMGNMRINATAVNPLIGLETLSQSASAIYGHNQLQMKVIPTPQNALPKQLWTTGSCSVKNYSKTKAGVKGEHHHTIAGIVVEKKGKKFHTRNVIWDGECFYDLDKKYTANGVERNQKIAALVTGDEHTLFNDPEVKAATYTNRDSITKTLKPEVIIRHDVFDSYSISHHHRHNPLTQYVKWREGVNKVEDELQITIDYIEETTPAGATNVIIASNHNDHLYRWLKEADWKLEPWNAKIFHWFWYHMLEEAGFGTAGAYTFDPFAFWAERNIDPKCQTKFLGRDESFVVNGIELSLHGDLGPNGSRGSAVNLNKIGIRSIIGHTHAPAIEKGVVQVGTSSYLRLEYTSGPSSWLQTHALVYPNGKRALVNVIEGEWRG</sequence>
<gene>
    <name evidence="1" type="ORF">LCGC14_0487630</name>
</gene>
<organism evidence="1">
    <name type="scientific">marine sediment metagenome</name>
    <dbReference type="NCBI Taxonomy" id="412755"/>
    <lineage>
        <taxon>unclassified sequences</taxon>
        <taxon>metagenomes</taxon>
        <taxon>ecological metagenomes</taxon>
    </lineage>
</organism>
<comment type="caution">
    <text evidence="1">The sequence shown here is derived from an EMBL/GenBank/DDBJ whole genome shotgun (WGS) entry which is preliminary data.</text>
</comment>
<evidence type="ECO:0000313" key="1">
    <source>
        <dbReference type="EMBL" id="KKN64843.1"/>
    </source>
</evidence>
<protein>
    <submittedName>
        <fullName evidence="1">Uncharacterized protein</fullName>
    </submittedName>
</protein>
<name>A0A0F9VGD6_9ZZZZ</name>